<gene>
    <name evidence="1" type="ORF">GCM10010302_23840</name>
</gene>
<name>A0ABN0VBM8_9ACTN</name>
<sequence length="87" mass="9563">MSGRPEGVRDPADGLRTHAAVLRERAERLRGACAALDWKGPQADAFRARVEELALRCGRAAEGLALSAAELDGGEDRPERRGRYFMR</sequence>
<dbReference type="EMBL" id="BAAABV010000015">
    <property type="protein sequence ID" value="GAA0284879.1"/>
    <property type="molecule type" value="Genomic_DNA"/>
</dbReference>
<organism evidence="1 2">
    <name type="scientific">Streptomyces polychromogenes</name>
    <dbReference type="NCBI Taxonomy" id="67342"/>
    <lineage>
        <taxon>Bacteria</taxon>
        <taxon>Bacillati</taxon>
        <taxon>Actinomycetota</taxon>
        <taxon>Actinomycetes</taxon>
        <taxon>Kitasatosporales</taxon>
        <taxon>Streptomycetaceae</taxon>
        <taxon>Streptomyces</taxon>
    </lineage>
</organism>
<accession>A0ABN0VBM8</accession>
<evidence type="ECO:0000313" key="2">
    <source>
        <dbReference type="Proteomes" id="UP001501867"/>
    </source>
</evidence>
<dbReference type="Gene3D" id="1.20.1260.20">
    <property type="entry name" value="PPE superfamily"/>
    <property type="match status" value="1"/>
</dbReference>
<keyword evidence="2" id="KW-1185">Reference proteome</keyword>
<proteinExistence type="predicted"/>
<dbReference type="InterPro" id="IPR038332">
    <property type="entry name" value="PPE_sf"/>
</dbReference>
<protein>
    <submittedName>
        <fullName evidence="1">Uncharacterized protein</fullName>
    </submittedName>
</protein>
<dbReference type="RefSeq" id="WP_344156947.1">
    <property type="nucleotide sequence ID" value="NZ_BAAABV010000015.1"/>
</dbReference>
<reference evidence="2" key="1">
    <citation type="journal article" date="2019" name="Int. J. Syst. Evol. Microbiol.">
        <title>The Global Catalogue of Microorganisms (GCM) 10K type strain sequencing project: providing services to taxonomists for standard genome sequencing and annotation.</title>
        <authorList>
            <consortium name="The Broad Institute Genomics Platform"/>
            <consortium name="The Broad Institute Genome Sequencing Center for Infectious Disease"/>
            <person name="Wu L."/>
            <person name="Ma J."/>
        </authorList>
    </citation>
    <scope>NUCLEOTIDE SEQUENCE [LARGE SCALE GENOMIC DNA]</scope>
    <source>
        <strain evidence="2">JCM 4505</strain>
    </source>
</reference>
<dbReference type="Proteomes" id="UP001501867">
    <property type="component" value="Unassembled WGS sequence"/>
</dbReference>
<evidence type="ECO:0000313" key="1">
    <source>
        <dbReference type="EMBL" id="GAA0284879.1"/>
    </source>
</evidence>
<comment type="caution">
    <text evidence="1">The sequence shown here is derived from an EMBL/GenBank/DDBJ whole genome shotgun (WGS) entry which is preliminary data.</text>
</comment>